<dbReference type="EMBL" id="GBXM01034100">
    <property type="protein sequence ID" value="JAH74477.1"/>
    <property type="molecule type" value="Transcribed_RNA"/>
</dbReference>
<organism evidence="1">
    <name type="scientific">Anguilla anguilla</name>
    <name type="common">European freshwater eel</name>
    <name type="synonym">Muraena anguilla</name>
    <dbReference type="NCBI Taxonomy" id="7936"/>
    <lineage>
        <taxon>Eukaryota</taxon>
        <taxon>Metazoa</taxon>
        <taxon>Chordata</taxon>
        <taxon>Craniata</taxon>
        <taxon>Vertebrata</taxon>
        <taxon>Euteleostomi</taxon>
        <taxon>Actinopterygii</taxon>
        <taxon>Neopterygii</taxon>
        <taxon>Teleostei</taxon>
        <taxon>Anguilliformes</taxon>
        <taxon>Anguillidae</taxon>
        <taxon>Anguilla</taxon>
    </lineage>
</organism>
<protein>
    <submittedName>
        <fullName evidence="1">Uncharacterized protein</fullName>
    </submittedName>
</protein>
<accession>A0A0E9V8W2</accession>
<dbReference type="AlphaFoldDB" id="A0A0E9V8W2"/>
<reference evidence="1" key="1">
    <citation type="submission" date="2014-11" db="EMBL/GenBank/DDBJ databases">
        <authorList>
            <person name="Amaro Gonzalez C."/>
        </authorList>
    </citation>
    <scope>NUCLEOTIDE SEQUENCE</scope>
</reference>
<evidence type="ECO:0000313" key="1">
    <source>
        <dbReference type="EMBL" id="JAH74477.1"/>
    </source>
</evidence>
<reference evidence="1" key="2">
    <citation type="journal article" date="2015" name="Fish Shellfish Immunol.">
        <title>Early steps in the European eel (Anguilla anguilla)-Vibrio vulnificus interaction in the gills: Role of the RtxA13 toxin.</title>
        <authorList>
            <person name="Callol A."/>
            <person name="Pajuelo D."/>
            <person name="Ebbesson L."/>
            <person name="Teles M."/>
            <person name="MacKenzie S."/>
            <person name="Amaro C."/>
        </authorList>
    </citation>
    <scope>NUCLEOTIDE SEQUENCE</scope>
</reference>
<sequence length="31" mass="3523">MQQANAEMAMQKHNLMAIHFVVCAQLSAHRL</sequence>
<proteinExistence type="predicted"/>
<name>A0A0E9V8W2_ANGAN</name>